<feature type="chain" id="PRO_5036810673" evidence="3">
    <location>
        <begin position="25"/>
        <end position="373"/>
    </location>
</feature>
<dbReference type="Proteomes" id="UP000663722">
    <property type="component" value="Chromosome"/>
</dbReference>
<dbReference type="InterPro" id="IPR051010">
    <property type="entry name" value="BCAA_transport"/>
</dbReference>
<comment type="similarity">
    <text evidence="1">Belongs to the leucine-binding protein family.</text>
</comment>
<dbReference type="SUPFAM" id="SSF53822">
    <property type="entry name" value="Periplasmic binding protein-like I"/>
    <property type="match status" value="1"/>
</dbReference>
<dbReference type="InterPro" id="IPR028082">
    <property type="entry name" value="Peripla_BP_I"/>
</dbReference>
<name>A0A975BQQ0_9BACT</name>
<dbReference type="Gene3D" id="3.40.50.2300">
    <property type="match status" value="2"/>
</dbReference>
<dbReference type="EMBL" id="CP061800">
    <property type="protein sequence ID" value="QTA90109.1"/>
    <property type="molecule type" value="Genomic_DNA"/>
</dbReference>
<gene>
    <name evidence="5" type="ORF">dnm_061700</name>
</gene>
<dbReference type="Pfam" id="PF13458">
    <property type="entry name" value="Peripla_BP_6"/>
    <property type="match status" value="1"/>
</dbReference>
<evidence type="ECO:0000259" key="4">
    <source>
        <dbReference type="Pfam" id="PF13458"/>
    </source>
</evidence>
<dbReference type="CDD" id="cd06347">
    <property type="entry name" value="PBP1_ABC_LivK_ligand_binding-like"/>
    <property type="match status" value="1"/>
</dbReference>
<dbReference type="InterPro" id="IPR028081">
    <property type="entry name" value="Leu-bd"/>
</dbReference>
<feature type="signal peptide" evidence="3">
    <location>
        <begin position="1"/>
        <end position="24"/>
    </location>
</feature>
<organism evidence="5 6">
    <name type="scientific">Desulfonema magnum</name>
    <dbReference type="NCBI Taxonomy" id="45655"/>
    <lineage>
        <taxon>Bacteria</taxon>
        <taxon>Pseudomonadati</taxon>
        <taxon>Thermodesulfobacteriota</taxon>
        <taxon>Desulfobacteria</taxon>
        <taxon>Desulfobacterales</taxon>
        <taxon>Desulfococcaceae</taxon>
        <taxon>Desulfonema</taxon>
    </lineage>
</organism>
<evidence type="ECO:0000256" key="2">
    <source>
        <dbReference type="ARBA" id="ARBA00022729"/>
    </source>
</evidence>
<evidence type="ECO:0000256" key="1">
    <source>
        <dbReference type="ARBA" id="ARBA00010062"/>
    </source>
</evidence>
<dbReference type="PANTHER" id="PTHR30483">
    <property type="entry name" value="LEUCINE-SPECIFIC-BINDING PROTEIN"/>
    <property type="match status" value="1"/>
</dbReference>
<dbReference type="PANTHER" id="PTHR30483:SF6">
    <property type="entry name" value="PERIPLASMIC BINDING PROTEIN OF ABC TRANSPORTER FOR NATURAL AMINO ACIDS"/>
    <property type="match status" value="1"/>
</dbReference>
<evidence type="ECO:0000313" key="6">
    <source>
        <dbReference type="Proteomes" id="UP000663722"/>
    </source>
</evidence>
<evidence type="ECO:0000313" key="5">
    <source>
        <dbReference type="EMBL" id="QTA90109.1"/>
    </source>
</evidence>
<accession>A0A975BQQ0</accession>
<evidence type="ECO:0000256" key="3">
    <source>
        <dbReference type="SAM" id="SignalP"/>
    </source>
</evidence>
<sequence>MKKILMLNVICLYLSLVAAGQVVASETVKIASVFAQTSVASVSNAPSIQGVRIAVSEINKQGGILGKKIELLEIDNRSTPEGSKAAAEKAAEQGVVAIIGANWNAHSMEVAKVAQDCHIPMISNASAHPDITRTGNYIFRVCFSDLFQGQVMARFARKDIRASKAVILKNINSEYSIGLAHEFRKYFEKLKGRVLLELTYTSEDQNFDKILEQSKAYSPDILFIPGEDESEVIAKQAQDKKISAIPLGGDKWGSTKLYRIGGESLKQGYFSTHWSKNTDRDITREYLRKYAGNPNSVFGDAALAYDATHLLADAIRRSGSFEREKIRCALAKTRNFKGVTGDITMDENGDAIKDVVIMQITNGEARYLKIFKP</sequence>
<protein>
    <submittedName>
        <fullName evidence="5">Amino acid ABC transporter, substrate binding protein</fullName>
    </submittedName>
</protein>
<reference evidence="5" key="1">
    <citation type="journal article" date="2021" name="Microb. Physiol.">
        <title>Proteogenomic Insights into the Physiology of Marine, Sulfate-Reducing, Filamentous Desulfonema limicola and Desulfonema magnum.</title>
        <authorList>
            <person name="Schnaars V."/>
            <person name="Wohlbrand L."/>
            <person name="Scheve S."/>
            <person name="Hinrichs C."/>
            <person name="Reinhardt R."/>
            <person name="Rabus R."/>
        </authorList>
    </citation>
    <scope>NUCLEOTIDE SEQUENCE</scope>
    <source>
        <strain evidence="5">4be13</strain>
    </source>
</reference>
<keyword evidence="2 3" id="KW-0732">Signal</keyword>
<keyword evidence="6" id="KW-1185">Reference proteome</keyword>
<proteinExistence type="inferred from homology"/>
<dbReference type="AlphaFoldDB" id="A0A975BQQ0"/>
<dbReference type="KEGG" id="dmm:dnm_061700"/>
<feature type="domain" description="Leucine-binding protein" evidence="4">
    <location>
        <begin position="27"/>
        <end position="363"/>
    </location>
</feature>